<sequence>MEKSAISEIQQAANASIKTEIGTSSENENQDEQLVSAIRKMFKELEPSVSNKCRIYKVPYQLHILNPKAYTPHVISIGPYHHNNKNCRSMEKHKVRYFQSFMERVEMKGLKMENLVSTIREMENEIRSCYIETVQMKSDDFVKMIMLDASFILELFLRDSEDGFRDDDPMKVEGWLLELHEAGVRFKVASSKCVLDEVAVSIRDEVASSVRDEDPSRSILDLIFENGVLEIPHLLFDDNTEAHVRNIMALEQCDSRREIYVMHFYSILDHLIDTEKDVELLINEGILVNILGENKAVTSMINSLNRGIFHYNMNLNPEFCQLSKKLDEHYELKYNRWMAMLKQQYFSNPWRSAATVAAIILLVLTLIQTVFSIL</sequence>
<organism evidence="2">
    <name type="scientific">Fagus sylvatica</name>
    <name type="common">Beechnut</name>
    <dbReference type="NCBI Taxonomy" id="28930"/>
    <lineage>
        <taxon>Eukaryota</taxon>
        <taxon>Viridiplantae</taxon>
        <taxon>Streptophyta</taxon>
        <taxon>Embryophyta</taxon>
        <taxon>Tracheophyta</taxon>
        <taxon>Spermatophyta</taxon>
        <taxon>Magnoliopsida</taxon>
        <taxon>eudicotyledons</taxon>
        <taxon>Gunneridae</taxon>
        <taxon>Pentapetalae</taxon>
        <taxon>rosids</taxon>
        <taxon>fabids</taxon>
        <taxon>Fagales</taxon>
        <taxon>Fagaceae</taxon>
        <taxon>Fagus</taxon>
    </lineage>
</organism>
<feature type="transmembrane region" description="Helical" evidence="1">
    <location>
        <begin position="350"/>
        <end position="371"/>
    </location>
</feature>
<keyword evidence="1" id="KW-1133">Transmembrane helix</keyword>
<keyword evidence="1" id="KW-0812">Transmembrane</keyword>
<gene>
    <name evidence="2" type="ORF">FSB_LOCUS18239</name>
</gene>
<dbReference type="Pfam" id="PF03140">
    <property type="entry name" value="DUF247"/>
    <property type="match status" value="2"/>
</dbReference>
<protein>
    <submittedName>
        <fullName evidence="2">Uncharacterized protein</fullName>
    </submittedName>
</protein>
<evidence type="ECO:0000256" key="1">
    <source>
        <dbReference type="SAM" id="Phobius"/>
    </source>
</evidence>
<keyword evidence="1" id="KW-0472">Membrane</keyword>
<dbReference type="PANTHER" id="PTHR31170">
    <property type="entry name" value="BNAC04G53230D PROTEIN"/>
    <property type="match status" value="1"/>
</dbReference>
<reference evidence="2" key="1">
    <citation type="submission" date="2018-02" db="EMBL/GenBank/DDBJ databases">
        <authorList>
            <person name="Cohen D.B."/>
            <person name="Kent A.D."/>
        </authorList>
    </citation>
    <scope>NUCLEOTIDE SEQUENCE</scope>
</reference>
<proteinExistence type="predicted"/>
<accession>A0A2N9FHQ6</accession>
<dbReference type="AlphaFoldDB" id="A0A2N9FHQ6"/>
<dbReference type="PANTHER" id="PTHR31170:SF9">
    <property type="entry name" value="PROTEIN, PUTATIVE (DUF247)-RELATED"/>
    <property type="match status" value="1"/>
</dbReference>
<name>A0A2N9FHQ6_FAGSY</name>
<evidence type="ECO:0000313" key="2">
    <source>
        <dbReference type="EMBL" id="SPC90357.1"/>
    </source>
</evidence>
<dbReference type="EMBL" id="OIVN01001141">
    <property type="protein sequence ID" value="SPC90357.1"/>
    <property type="molecule type" value="Genomic_DNA"/>
</dbReference>
<dbReference type="InterPro" id="IPR004158">
    <property type="entry name" value="DUF247_pln"/>
</dbReference>